<sequence length="289" mass="32163">MRHLLSLLLLVSSVAGYAGPRSAGPRSAGPRSAWPQQKHRFMFVPGVYYYRATSYWGPDRAVQAFGDNGRFQSVNVRLYGEYGLSDRLTLVGTLPFATNQYKSEQQTIHNSGLTDLEVGLRYNLLNVDNRRYLSVQAQAIAPLYQNASRIPYLGYASSGAELKLLYAGSLKLNNRDAYFNTEAGFRRFFRVGPRPVDQVSLLATMGWYVSPKNVLIGELSGLISYSSLFRELNPVNPTVNTDFRFAKATLGYGRQLGTGTWLYANAYGDVYGQNVGIGRGFSLTSVIRF</sequence>
<dbReference type="AlphaFoldDB" id="A0A2T0T0P3"/>
<evidence type="ECO:0000313" key="2">
    <source>
        <dbReference type="EMBL" id="PRY39248.1"/>
    </source>
</evidence>
<dbReference type="RefSeq" id="WP_106137934.1">
    <property type="nucleotide sequence ID" value="NZ_PVTE01000008.1"/>
</dbReference>
<dbReference type="OrthoDB" id="9782650at2"/>
<name>A0A2T0T0P3_9BACT</name>
<evidence type="ECO:0000256" key="1">
    <source>
        <dbReference type="SAM" id="SignalP"/>
    </source>
</evidence>
<accession>A0A2T0T0P3</accession>
<feature type="signal peptide" evidence="1">
    <location>
        <begin position="1"/>
        <end position="18"/>
    </location>
</feature>
<gene>
    <name evidence="2" type="ORF">CLV58_108138</name>
</gene>
<evidence type="ECO:0008006" key="4">
    <source>
        <dbReference type="Google" id="ProtNLM"/>
    </source>
</evidence>
<keyword evidence="1" id="KW-0732">Signal</keyword>
<reference evidence="2 3" key="1">
    <citation type="submission" date="2018-03" db="EMBL/GenBank/DDBJ databases">
        <title>Genomic Encyclopedia of Archaeal and Bacterial Type Strains, Phase II (KMG-II): from individual species to whole genera.</title>
        <authorList>
            <person name="Goeker M."/>
        </authorList>
    </citation>
    <scope>NUCLEOTIDE SEQUENCE [LARGE SCALE GENOMIC DNA]</scope>
    <source>
        <strain evidence="2 3">DSM 28354</strain>
    </source>
</reference>
<feature type="chain" id="PRO_5015491923" description="Outer membrane beta-barrel porin/alpha-amylase" evidence="1">
    <location>
        <begin position="19"/>
        <end position="289"/>
    </location>
</feature>
<organism evidence="2 3">
    <name type="scientific">Spirosoma oryzae</name>
    <dbReference type="NCBI Taxonomy" id="1469603"/>
    <lineage>
        <taxon>Bacteria</taxon>
        <taxon>Pseudomonadati</taxon>
        <taxon>Bacteroidota</taxon>
        <taxon>Cytophagia</taxon>
        <taxon>Cytophagales</taxon>
        <taxon>Cytophagaceae</taxon>
        <taxon>Spirosoma</taxon>
    </lineage>
</organism>
<keyword evidence="3" id="KW-1185">Reference proteome</keyword>
<dbReference type="EMBL" id="PVTE01000008">
    <property type="protein sequence ID" value="PRY39248.1"/>
    <property type="molecule type" value="Genomic_DNA"/>
</dbReference>
<protein>
    <recommendedName>
        <fullName evidence="4">Outer membrane beta-barrel porin/alpha-amylase</fullName>
    </recommendedName>
</protein>
<evidence type="ECO:0000313" key="3">
    <source>
        <dbReference type="Proteomes" id="UP000238375"/>
    </source>
</evidence>
<proteinExistence type="predicted"/>
<comment type="caution">
    <text evidence="2">The sequence shown here is derived from an EMBL/GenBank/DDBJ whole genome shotgun (WGS) entry which is preliminary data.</text>
</comment>
<dbReference type="Proteomes" id="UP000238375">
    <property type="component" value="Unassembled WGS sequence"/>
</dbReference>